<accession>A0AAW0CIF6</accession>
<name>A0AAW0CIF6_9AGAR</name>
<evidence type="ECO:0000313" key="3">
    <source>
        <dbReference type="EMBL" id="KAK7038704.1"/>
    </source>
</evidence>
<dbReference type="Gene3D" id="2.60.120.920">
    <property type="match status" value="1"/>
</dbReference>
<comment type="caution">
    <text evidence="3">The sequence shown here is derived from an EMBL/GenBank/DDBJ whole genome shotgun (WGS) entry which is preliminary data.</text>
</comment>
<evidence type="ECO:0000313" key="4">
    <source>
        <dbReference type="Proteomes" id="UP001383192"/>
    </source>
</evidence>
<dbReference type="InterPro" id="IPR050618">
    <property type="entry name" value="Ubq-SigPath_Reg"/>
</dbReference>
<feature type="region of interest" description="Disordered" evidence="1">
    <location>
        <begin position="19"/>
        <end position="39"/>
    </location>
</feature>
<dbReference type="InterPro" id="IPR001870">
    <property type="entry name" value="B30.2/SPRY"/>
</dbReference>
<proteinExistence type="predicted"/>
<gene>
    <name evidence="3" type="ORF">VNI00_010588</name>
</gene>
<dbReference type="InterPro" id="IPR043136">
    <property type="entry name" value="B30.2/SPRY_sf"/>
</dbReference>
<dbReference type="SMART" id="SM00449">
    <property type="entry name" value="SPRY"/>
    <property type="match status" value="1"/>
</dbReference>
<dbReference type="SUPFAM" id="SSF49899">
    <property type="entry name" value="Concanavalin A-like lectins/glucanases"/>
    <property type="match status" value="1"/>
</dbReference>
<dbReference type="PANTHER" id="PTHR12864">
    <property type="entry name" value="RAN BINDING PROTEIN 9-RELATED"/>
    <property type="match status" value="1"/>
</dbReference>
<dbReference type="Pfam" id="PF00622">
    <property type="entry name" value="SPRY"/>
    <property type="match status" value="1"/>
</dbReference>
<reference evidence="3 4" key="1">
    <citation type="submission" date="2024-01" db="EMBL/GenBank/DDBJ databases">
        <title>A draft genome for a cacao thread blight-causing isolate of Paramarasmius palmivorus.</title>
        <authorList>
            <person name="Baruah I.K."/>
            <person name="Bukari Y."/>
            <person name="Amoako-Attah I."/>
            <person name="Meinhardt L.W."/>
            <person name="Bailey B.A."/>
            <person name="Cohen S.P."/>
        </authorList>
    </citation>
    <scope>NUCLEOTIDE SEQUENCE [LARGE SCALE GENOMIC DNA]</scope>
    <source>
        <strain evidence="3 4">GH-12</strain>
    </source>
</reference>
<dbReference type="InterPro" id="IPR003877">
    <property type="entry name" value="SPRY_dom"/>
</dbReference>
<evidence type="ECO:0000256" key="1">
    <source>
        <dbReference type="SAM" id="MobiDB-lite"/>
    </source>
</evidence>
<evidence type="ECO:0000259" key="2">
    <source>
        <dbReference type="PROSITE" id="PS50188"/>
    </source>
</evidence>
<dbReference type="InterPro" id="IPR013320">
    <property type="entry name" value="ConA-like_dom_sf"/>
</dbReference>
<dbReference type="EMBL" id="JAYKXP010000043">
    <property type="protein sequence ID" value="KAK7038704.1"/>
    <property type="molecule type" value="Genomic_DNA"/>
</dbReference>
<dbReference type="AlphaFoldDB" id="A0AAW0CIF6"/>
<dbReference type="PROSITE" id="PS50188">
    <property type="entry name" value="B302_SPRY"/>
    <property type="match status" value="1"/>
</dbReference>
<dbReference type="Proteomes" id="UP001383192">
    <property type="component" value="Unassembled WGS sequence"/>
</dbReference>
<sequence length="316" mass="35158">MSNFFSKLKEKVASASGNTGSFSYNQSSGDLPPEWAPATETSHTWGLYNEAPEQEYQAGIDFCLKYPVLPPVIVPSHALDTIKQEGSKAWGIQIPNPEDYQRFAGSIENPGPDTKKSPVVVVATQARCKDYTLLSNLPIIAGLYDVSRQAGVYYEVKILEMHPPSSYLAIGTSCRPYPTFRLPGWNRESAGLHLDDLRKFFEDSDGGRDYKVPFDRIRPGDVIGCGYVFASGTLFYTWNGMRLEDAFTGLYLPRHEYDVFAAIGVSGQTKFEVNFGGDVFKWKEGNEWQWKVDGVFGRLGGGSGGFDDELPSYSRF</sequence>
<feature type="compositionally biased region" description="Polar residues" evidence="1">
    <location>
        <begin position="19"/>
        <end position="29"/>
    </location>
</feature>
<organism evidence="3 4">
    <name type="scientific">Paramarasmius palmivorus</name>
    <dbReference type="NCBI Taxonomy" id="297713"/>
    <lineage>
        <taxon>Eukaryota</taxon>
        <taxon>Fungi</taxon>
        <taxon>Dikarya</taxon>
        <taxon>Basidiomycota</taxon>
        <taxon>Agaricomycotina</taxon>
        <taxon>Agaricomycetes</taxon>
        <taxon>Agaricomycetidae</taxon>
        <taxon>Agaricales</taxon>
        <taxon>Marasmiineae</taxon>
        <taxon>Marasmiaceae</taxon>
        <taxon>Paramarasmius</taxon>
    </lineage>
</organism>
<feature type="domain" description="B30.2/SPRY" evidence="2">
    <location>
        <begin position="76"/>
        <end position="280"/>
    </location>
</feature>
<keyword evidence="4" id="KW-1185">Reference proteome</keyword>
<protein>
    <recommendedName>
        <fullName evidence="2">B30.2/SPRY domain-containing protein</fullName>
    </recommendedName>
</protein>